<evidence type="ECO:0000256" key="1">
    <source>
        <dbReference type="SAM" id="Phobius"/>
    </source>
</evidence>
<dbReference type="KEGG" id="blr:BRLA_c024790"/>
<keyword evidence="1" id="KW-1133">Transmembrane helix</keyword>
<gene>
    <name evidence="2" type="ORF">BRLA_c024790</name>
</gene>
<dbReference type="AlphaFoldDB" id="A0A075R4Q8"/>
<proteinExistence type="predicted"/>
<reference evidence="2 3" key="1">
    <citation type="journal article" date="2011" name="J. Bacteriol.">
        <title>Genome sequence of Brevibacillus laterosporus LMG 15441, a pathogen of invertebrates.</title>
        <authorList>
            <person name="Djukic M."/>
            <person name="Poehlein A."/>
            <person name="Thurmer A."/>
            <person name="Daniel R."/>
        </authorList>
    </citation>
    <scope>NUCLEOTIDE SEQUENCE [LARGE SCALE GENOMIC DNA]</scope>
    <source>
        <strain evidence="2 3">LMG 15441</strain>
    </source>
</reference>
<accession>A0A075R4Q8</accession>
<dbReference type="HOGENOM" id="CLU_2749855_0_0_9"/>
<name>A0A075R4Q8_BRELA</name>
<feature type="transmembrane region" description="Helical" evidence="1">
    <location>
        <begin position="17"/>
        <end position="35"/>
    </location>
</feature>
<keyword evidence="3" id="KW-1185">Reference proteome</keyword>
<protein>
    <submittedName>
        <fullName evidence="2">Uncharacterized protein</fullName>
    </submittedName>
</protein>
<dbReference type="EMBL" id="CP007806">
    <property type="protein sequence ID" value="AIG26799.1"/>
    <property type="molecule type" value="Genomic_DNA"/>
</dbReference>
<dbReference type="Proteomes" id="UP000005850">
    <property type="component" value="Chromosome"/>
</dbReference>
<evidence type="ECO:0000313" key="2">
    <source>
        <dbReference type="EMBL" id="AIG26799.1"/>
    </source>
</evidence>
<keyword evidence="1" id="KW-0472">Membrane</keyword>
<sequence length="70" mass="8019">MLVKGVSELIEKRNRNAILAFLGSTFVISVYIYTFKVKKKERLLSITGKMVKNITLFQCYSCSLTLILEI</sequence>
<organism evidence="2 3">
    <name type="scientific">Brevibacillus laterosporus LMG 15441</name>
    <dbReference type="NCBI Taxonomy" id="1042163"/>
    <lineage>
        <taxon>Bacteria</taxon>
        <taxon>Bacillati</taxon>
        <taxon>Bacillota</taxon>
        <taxon>Bacilli</taxon>
        <taxon>Bacillales</taxon>
        <taxon>Paenibacillaceae</taxon>
        <taxon>Brevibacillus</taxon>
    </lineage>
</organism>
<keyword evidence="1" id="KW-0812">Transmembrane</keyword>
<evidence type="ECO:0000313" key="3">
    <source>
        <dbReference type="Proteomes" id="UP000005850"/>
    </source>
</evidence>